<name>A0A1F5FPN6_9BACT</name>
<sequence length="132" mass="15420">MFIAYFVVYLLCFMGNLFYYLEDENWVKDLLGLSLLSPILTNYGSILFVEIFARILKNNPKHDKFAFLLVYSTVALMAIISVLAVAKFSYFLVLLNFASILVFLFYVLLITVALVYRYCWHFIENVQKPLTK</sequence>
<feature type="transmembrane region" description="Helical" evidence="1">
    <location>
        <begin position="5"/>
        <end position="21"/>
    </location>
</feature>
<proteinExistence type="predicted"/>
<keyword evidence="1" id="KW-1133">Transmembrane helix</keyword>
<evidence type="ECO:0000313" key="3">
    <source>
        <dbReference type="Proteomes" id="UP000179237"/>
    </source>
</evidence>
<keyword evidence="1" id="KW-0472">Membrane</keyword>
<dbReference type="Proteomes" id="UP000179237">
    <property type="component" value="Unassembled WGS sequence"/>
</dbReference>
<feature type="transmembrane region" description="Helical" evidence="1">
    <location>
        <begin position="91"/>
        <end position="116"/>
    </location>
</feature>
<gene>
    <name evidence="2" type="ORF">A2572_04215</name>
</gene>
<reference evidence="2 3" key="1">
    <citation type="journal article" date="2016" name="Nat. Commun.">
        <title>Thousands of microbial genomes shed light on interconnected biogeochemical processes in an aquifer system.</title>
        <authorList>
            <person name="Anantharaman K."/>
            <person name="Brown C.T."/>
            <person name="Hug L.A."/>
            <person name="Sharon I."/>
            <person name="Castelle C.J."/>
            <person name="Probst A.J."/>
            <person name="Thomas B.C."/>
            <person name="Singh A."/>
            <person name="Wilkins M.J."/>
            <person name="Karaoz U."/>
            <person name="Brodie E.L."/>
            <person name="Williams K.H."/>
            <person name="Hubbard S.S."/>
            <person name="Banfield J.F."/>
        </authorList>
    </citation>
    <scope>NUCLEOTIDE SEQUENCE [LARGE SCALE GENOMIC DNA]</scope>
</reference>
<keyword evidence="1" id="KW-0812">Transmembrane</keyword>
<comment type="caution">
    <text evidence="2">The sequence shown here is derived from an EMBL/GenBank/DDBJ whole genome shotgun (WGS) entry which is preliminary data.</text>
</comment>
<accession>A0A1F5FPN6</accession>
<organism evidence="2 3">
    <name type="scientific">Candidatus Collierbacteria bacterium RIFOXYD1_FULL_40_9</name>
    <dbReference type="NCBI Taxonomy" id="1817731"/>
    <lineage>
        <taxon>Bacteria</taxon>
        <taxon>Candidatus Collieribacteriota</taxon>
    </lineage>
</organism>
<dbReference type="EMBL" id="MFAQ01000041">
    <property type="protein sequence ID" value="OGD81561.1"/>
    <property type="molecule type" value="Genomic_DNA"/>
</dbReference>
<protein>
    <submittedName>
        <fullName evidence="2">Uncharacterized protein</fullName>
    </submittedName>
</protein>
<dbReference type="AlphaFoldDB" id="A0A1F5FPN6"/>
<evidence type="ECO:0000256" key="1">
    <source>
        <dbReference type="SAM" id="Phobius"/>
    </source>
</evidence>
<evidence type="ECO:0000313" key="2">
    <source>
        <dbReference type="EMBL" id="OGD81561.1"/>
    </source>
</evidence>
<feature type="transmembrane region" description="Helical" evidence="1">
    <location>
        <begin position="65"/>
        <end position="85"/>
    </location>
</feature>
<feature type="transmembrane region" description="Helical" evidence="1">
    <location>
        <begin position="33"/>
        <end position="53"/>
    </location>
</feature>